<protein>
    <submittedName>
        <fullName evidence="1">Retroviral-like aspartic protease family protein</fullName>
        <ecNumber evidence="1">3.4.23.-</ecNumber>
    </submittedName>
</protein>
<reference evidence="1 2" key="1">
    <citation type="submission" date="2024-02" db="EMBL/GenBank/DDBJ databases">
        <title>The whole genome sequence of five bacterial samples isolated from Abu Dhabi Sabkha-shore region.</title>
        <authorList>
            <person name="Sudalaimuthuasari N."/>
            <person name="Sarfraz B."/>
            <person name="Tuyisabe J.D."/>
            <person name="Mugisha Ntwali L.D.M."/>
            <person name="Ali A.I.A.A."/>
            <person name="Almansoori S.Z.A."/>
            <person name="Alajami H.S.A."/>
            <person name="Almeqbaali A.A.S."/>
            <person name="Kundu B."/>
            <person name="Saeed E.E."/>
            <person name="Sukumarinath V."/>
            <person name="Mishra A.K."/>
            <person name="Hazzouri K.M."/>
            <person name="Almaskari R."/>
            <person name="Sharma A.K."/>
            <person name="Amiri K.M.A."/>
        </authorList>
    </citation>
    <scope>NUCLEOTIDE SEQUENCE [LARGE SCALE GENOMIC DNA]</scope>
    <source>
        <strain evidence="2">kcgeb_sd</strain>
    </source>
</reference>
<dbReference type="Gene3D" id="2.40.70.10">
    <property type="entry name" value="Acid Proteases"/>
    <property type="match status" value="2"/>
</dbReference>
<dbReference type="InterPro" id="IPR021109">
    <property type="entry name" value="Peptidase_aspartic_dom_sf"/>
</dbReference>
<evidence type="ECO:0000313" key="2">
    <source>
        <dbReference type="Proteomes" id="UP001335183"/>
    </source>
</evidence>
<proteinExistence type="predicted"/>
<keyword evidence="1" id="KW-0378">Hydrolase</keyword>
<dbReference type="Proteomes" id="UP001335183">
    <property type="component" value="Chromosome"/>
</dbReference>
<organism evidence="1 2">
    <name type="scientific">Pelagerythrobacter marensis</name>
    <dbReference type="NCBI Taxonomy" id="543877"/>
    <lineage>
        <taxon>Bacteria</taxon>
        <taxon>Pseudomonadati</taxon>
        <taxon>Pseudomonadota</taxon>
        <taxon>Alphaproteobacteria</taxon>
        <taxon>Sphingomonadales</taxon>
        <taxon>Erythrobacteraceae</taxon>
        <taxon>Pelagerythrobacter</taxon>
    </lineage>
</organism>
<evidence type="ECO:0000313" key="1">
    <source>
        <dbReference type="EMBL" id="WWA47440.1"/>
    </source>
</evidence>
<accession>A0ABZ2D320</accession>
<dbReference type="EC" id="3.4.23.-" evidence="1"/>
<dbReference type="SUPFAM" id="SSF50630">
    <property type="entry name" value="Acid proteases"/>
    <property type="match status" value="1"/>
</dbReference>
<dbReference type="InterPro" id="IPR001969">
    <property type="entry name" value="Aspartic_peptidase_AS"/>
</dbReference>
<keyword evidence="2" id="KW-1185">Reference proteome</keyword>
<dbReference type="GO" id="GO:0016787">
    <property type="term" value="F:hydrolase activity"/>
    <property type="evidence" value="ECO:0007669"/>
    <property type="project" value="UniProtKB-KW"/>
</dbReference>
<dbReference type="CDD" id="cd05483">
    <property type="entry name" value="retropepsin_like_bacteria"/>
    <property type="match status" value="1"/>
</dbReference>
<dbReference type="PROSITE" id="PS00141">
    <property type="entry name" value="ASP_PROTEASE"/>
    <property type="match status" value="1"/>
</dbReference>
<sequence length="325" mass="35039">MPLLMLTAAALLQIAAPEAVDSPPPLPEPVPVEAPASLLEQIAAAGGETIESRTDYFQRMTVPVTIAGHGPFRFMIDTGAQATVVTRGLKEMLALPSLGSATVVGMASAREVELVQLDGLEFAARTFDNIHAPLLEARHIGADGILGLDSLQDLRVLIDFREGTIAVDDAEALGGNRGYEIVVRARHKLGRLIIADAEVDGIRTAVVIDTGAQGNLGNPELQRRLRAKKREEVRTTDIHGAELVGNLDFVDRLKIDKFQLSNVPVAFADGPAFAALGLTNKPALVLGMRDLRLFDRVAIDFDSRTVLFDLPRGTSVRSRHWPGRL</sequence>
<dbReference type="Pfam" id="PF13650">
    <property type="entry name" value="Asp_protease_2"/>
    <property type="match status" value="2"/>
</dbReference>
<dbReference type="RefSeq" id="WP_338446330.1">
    <property type="nucleotide sequence ID" value="NZ_CP144918.1"/>
</dbReference>
<dbReference type="InterPro" id="IPR034122">
    <property type="entry name" value="Retropepsin-like_bacterial"/>
</dbReference>
<dbReference type="EMBL" id="CP144918">
    <property type="protein sequence ID" value="WWA47440.1"/>
    <property type="molecule type" value="Genomic_DNA"/>
</dbReference>
<gene>
    <name evidence="1" type="ORF">V5F89_00595</name>
</gene>
<name>A0ABZ2D320_9SPHN</name>